<dbReference type="Proteomes" id="UP001062846">
    <property type="component" value="Chromosome 9"/>
</dbReference>
<name>A0ACC0MFM3_RHOML</name>
<proteinExistence type="predicted"/>
<organism evidence="1 2">
    <name type="scientific">Rhododendron molle</name>
    <name type="common">Chinese azalea</name>
    <name type="synonym">Azalea mollis</name>
    <dbReference type="NCBI Taxonomy" id="49168"/>
    <lineage>
        <taxon>Eukaryota</taxon>
        <taxon>Viridiplantae</taxon>
        <taxon>Streptophyta</taxon>
        <taxon>Embryophyta</taxon>
        <taxon>Tracheophyta</taxon>
        <taxon>Spermatophyta</taxon>
        <taxon>Magnoliopsida</taxon>
        <taxon>eudicotyledons</taxon>
        <taxon>Gunneridae</taxon>
        <taxon>Pentapetalae</taxon>
        <taxon>asterids</taxon>
        <taxon>Ericales</taxon>
        <taxon>Ericaceae</taxon>
        <taxon>Ericoideae</taxon>
        <taxon>Rhodoreae</taxon>
        <taxon>Rhododendron</taxon>
    </lineage>
</organism>
<gene>
    <name evidence="1" type="ORF">RHMOL_Rhmol09G0177000</name>
</gene>
<evidence type="ECO:0000313" key="1">
    <source>
        <dbReference type="EMBL" id="KAI8539364.1"/>
    </source>
</evidence>
<comment type="caution">
    <text evidence="1">The sequence shown here is derived from an EMBL/GenBank/DDBJ whole genome shotgun (WGS) entry which is preliminary data.</text>
</comment>
<dbReference type="EMBL" id="CM046396">
    <property type="protein sequence ID" value="KAI8539364.1"/>
    <property type="molecule type" value="Genomic_DNA"/>
</dbReference>
<keyword evidence="2" id="KW-1185">Reference proteome</keyword>
<accession>A0ACC0MFM3</accession>
<sequence>MGNTESNESNAARCSEEDLARRWMENTATAVGAATAMAAVAAAGWAVTKLLSSAVAAAGWAVTKFLSSSASEEVEMNNDKGKSLVAVGTSSGYQIPRNRFEDSPYYEYFPDEKTNERQKMMARKKGSM</sequence>
<evidence type="ECO:0000313" key="2">
    <source>
        <dbReference type="Proteomes" id="UP001062846"/>
    </source>
</evidence>
<protein>
    <submittedName>
        <fullName evidence="1">Uncharacterized protein</fullName>
    </submittedName>
</protein>
<reference evidence="1" key="1">
    <citation type="submission" date="2022-02" db="EMBL/GenBank/DDBJ databases">
        <title>Plant Genome Project.</title>
        <authorList>
            <person name="Zhang R.-G."/>
        </authorList>
    </citation>
    <scope>NUCLEOTIDE SEQUENCE</scope>
    <source>
        <strain evidence="1">AT1</strain>
    </source>
</reference>